<evidence type="ECO:0000256" key="1">
    <source>
        <dbReference type="SAM" id="MobiDB-lite"/>
    </source>
</evidence>
<gene>
    <name evidence="2" type="ORF">EAX62_06775</name>
</gene>
<dbReference type="AlphaFoldDB" id="A0A3M0GXZ3"/>
<accession>A0A3M0GXZ3</accession>
<evidence type="ECO:0000313" key="2">
    <source>
        <dbReference type="EMBL" id="RMB62256.1"/>
    </source>
</evidence>
<comment type="caution">
    <text evidence="2">The sequence shown here is derived from an EMBL/GenBank/DDBJ whole genome shotgun (WGS) entry which is preliminary data.</text>
</comment>
<reference evidence="2 3" key="1">
    <citation type="submission" date="2018-10" db="EMBL/GenBank/DDBJ databases">
        <title>Tessaracoccus antarcticuss sp. nov., isolated from sediment.</title>
        <authorList>
            <person name="Zhou L.Y."/>
            <person name="Du Z.J."/>
        </authorList>
    </citation>
    <scope>NUCLEOTIDE SEQUENCE [LARGE SCALE GENOMIC DNA]</scope>
    <source>
        <strain evidence="2 3">JDX10</strain>
    </source>
</reference>
<feature type="region of interest" description="Disordered" evidence="1">
    <location>
        <begin position="24"/>
        <end position="47"/>
    </location>
</feature>
<name>A0A3M0GXZ3_9ACTN</name>
<proteinExistence type="predicted"/>
<keyword evidence="3" id="KW-1185">Reference proteome</keyword>
<dbReference type="Proteomes" id="UP000275256">
    <property type="component" value="Unassembled WGS sequence"/>
</dbReference>
<dbReference type="EMBL" id="REFW01000001">
    <property type="protein sequence ID" value="RMB62256.1"/>
    <property type="molecule type" value="Genomic_DNA"/>
</dbReference>
<protein>
    <submittedName>
        <fullName evidence="2">Uncharacterized protein</fullName>
    </submittedName>
</protein>
<evidence type="ECO:0000313" key="3">
    <source>
        <dbReference type="Proteomes" id="UP000275256"/>
    </source>
</evidence>
<sequence>MLGLMLLVTVMTMLLSGMADGRRRSLGAPGGPTTAAPPHLQWGGPGGQPSPYGFSRGAWGLPTDVPLSVASRAAIDSDITHFGIELRELDFDVVGYVLTDDARGDYTRALDAYENAKLALQGARADSEATHITHILEEGRYAMACVRARALGKPLPTRRPPCFFDPAHGPSVEDVAWAPAGGVARQVPACAVDASRISLGADPRIRMVNAGQTAVPYWEDRNHAAWARGYYGPWMHDPSMRRMTQGAMMIGGFSLLMGMLDD</sequence>
<organism evidence="2 3">
    <name type="scientific">Tessaracoccus antarcticus</name>
    <dbReference type="NCBI Taxonomy" id="2479848"/>
    <lineage>
        <taxon>Bacteria</taxon>
        <taxon>Bacillati</taxon>
        <taxon>Actinomycetota</taxon>
        <taxon>Actinomycetes</taxon>
        <taxon>Propionibacteriales</taxon>
        <taxon>Propionibacteriaceae</taxon>
        <taxon>Tessaracoccus</taxon>
    </lineage>
</organism>